<dbReference type="GO" id="GO:0003723">
    <property type="term" value="F:RNA binding"/>
    <property type="evidence" value="ECO:0007669"/>
    <property type="project" value="InterPro"/>
</dbReference>
<dbReference type="GO" id="GO:0099402">
    <property type="term" value="P:plant organ development"/>
    <property type="evidence" value="ECO:0007669"/>
    <property type="project" value="UniProtKB-ARBA"/>
</dbReference>
<comment type="caution">
    <text evidence="4">The sequence shown here is derived from an EMBL/GenBank/DDBJ whole genome shotgun (WGS) entry which is preliminary data.</text>
</comment>
<dbReference type="AlphaFoldDB" id="A0A834ZAZ1"/>
<comment type="similarity">
    <text evidence="2">Belongs to the PPR family. PCMP-E subfamily.</text>
</comment>
<dbReference type="InterPro" id="IPR011990">
    <property type="entry name" value="TPR-like_helical_dom_sf"/>
</dbReference>
<keyword evidence="1" id="KW-0677">Repeat</keyword>
<reference evidence="4 5" key="1">
    <citation type="submission" date="2020-04" db="EMBL/GenBank/DDBJ databases">
        <title>Plant Genome Project.</title>
        <authorList>
            <person name="Zhang R.-G."/>
        </authorList>
    </citation>
    <scope>NUCLEOTIDE SEQUENCE [LARGE SCALE GENOMIC DNA]</scope>
    <source>
        <strain evidence="4">YNK0</strain>
        <tissue evidence="4">Leaf</tissue>
    </source>
</reference>
<dbReference type="FunFam" id="1.25.40.10:FF:001386">
    <property type="entry name" value="Pentatricopeptide repeat-containing protein At3g26782, mitochondrial"/>
    <property type="match status" value="1"/>
</dbReference>
<dbReference type="EMBL" id="JABCRI010000009">
    <property type="protein sequence ID" value="KAF8400461.1"/>
    <property type="molecule type" value="Genomic_DNA"/>
</dbReference>
<evidence type="ECO:0000256" key="1">
    <source>
        <dbReference type="ARBA" id="ARBA00022737"/>
    </source>
</evidence>
<dbReference type="FunFam" id="1.25.40.10:FF:000158">
    <property type="entry name" value="pentatricopeptide repeat-containing protein At2g33680"/>
    <property type="match status" value="1"/>
</dbReference>
<evidence type="ECO:0008006" key="6">
    <source>
        <dbReference type="Google" id="ProtNLM"/>
    </source>
</evidence>
<dbReference type="Pfam" id="PF20431">
    <property type="entry name" value="E_motif"/>
    <property type="match status" value="1"/>
</dbReference>
<protein>
    <recommendedName>
        <fullName evidence="6">Pentatricopeptide repeat-containing protein</fullName>
    </recommendedName>
</protein>
<sequence length="770" mass="86160">MVSISHGQAIKSGTIRHTYTANNIISLYTKCKEVTPAHKLFDEIPQRDTVSWNSMITGYVNFENLETAWELLKTMKRYGLAFDQYTFGSILKGVAFAGLLNLGQQVHSIIVKMGYEKNVFSGSALLDMYAKYNRVEDAYAVFQCIPERNSVSWNALIAGYARVGDRGTAFWLLDCMEREGEGPDDATFATILTLLNDPELYKLTMKVHAKIIKYGRASDTTACNATITAYSECGSIEDSRRVFDGVDGTRDLVTWNSMLAAYVVHSHSALGIDLFIEMQGLGIEQDMYTYTSVISACFEQEHQNQGKSLHGLVVKRGLEKAIPVSNSLIAMYLKSNNKAMDDAIKQFNSMEFKDSVSWNSILTGFSQNGLSEEALKFFGQMQSLQLEVNHYAFSAVLRSCADLATLQLGQQVHVLALKSGFESNDFVASSLIFMYSKCGVIEDARKAFEATLKDSSITWNSIIFGYAQHGQGKVALDLFSQMKEREVKPDHITFVAILTACSHIGLVEQGSCFLKSMEADFGIPPRMEHYACGVDLFGRARRIDEAKALVESMPFEPDAMVWKTLLGACRICGDIELASEAAKHLLKLEPEEHCTYVLLSNMYGHLGRWDERASVKRVMKEKGVRKVPGWSWIELKNEVHAFNAEDHSHPQCEEIYQRLGELMREIRRLGYVAHMKITVLPRISLITQIHETFLSTSCGLKFKQGVAMGGVEVGSSSAARFEGECVDEKQGGQLEDHRVLLELTVAEEEKGGVVDYDWRKVWVPSLSYPE</sequence>
<proteinExistence type="inferred from homology"/>
<dbReference type="Proteomes" id="UP000655225">
    <property type="component" value="Unassembled WGS sequence"/>
</dbReference>
<organism evidence="4 5">
    <name type="scientific">Tetracentron sinense</name>
    <name type="common">Spur-leaf</name>
    <dbReference type="NCBI Taxonomy" id="13715"/>
    <lineage>
        <taxon>Eukaryota</taxon>
        <taxon>Viridiplantae</taxon>
        <taxon>Streptophyta</taxon>
        <taxon>Embryophyta</taxon>
        <taxon>Tracheophyta</taxon>
        <taxon>Spermatophyta</taxon>
        <taxon>Magnoliopsida</taxon>
        <taxon>Trochodendrales</taxon>
        <taxon>Trochodendraceae</taxon>
        <taxon>Tetracentron</taxon>
    </lineage>
</organism>
<evidence type="ECO:0000313" key="4">
    <source>
        <dbReference type="EMBL" id="KAF8400461.1"/>
    </source>
</evidence>
<feature type="repeat" description="PPR" evidence="3">
    <location>
        <begin position="455"/>
        <end position="489"/>
    </location>
</feature>
<dbReference type="InterPro" id="IPR046849">
    <property type="entry name" value="E2_motif"/>
</dbReference>
<keyword evidence="5" id="KW-1185">Reference proteome</keyword>
<gene>
    <name evidence="4" type="ORF">HHK36_013759</name>
</gene>
<dbReference type="InterPro" id="IPR046960">
    <property type="entry name" value="PPR_At4g14850-like_plant"/>
</dbReference>
<dbReference type="OMA" id="AYSQCGS"/>
<dbReference type="Pfam" id="PF20430">
    <property type="entry name" value="Eplus_motif"/>
    <property type="match status" value="1"/>
</dbReference>
<evidence type="ECO:0000256" key="2">
    <source>
        <dbReference type="ARBA" id="ARBA00061659"/>
    </source>
</evidence>
<evidence type="ECO:0000256" key="3">
    <source>
        <dbReference type="PROSITE-ProRule" id="PRU00708"/>
    </source>
</evidence>
<feature type="repeat" description="PPR" evidence="3">
    <location>
        <begin position="251"/>
        <end position="285"/>
    </location>
</feature>
<accession>A0A834ZAZ1</accession>
<feature type="repeat" description="PPR" evidence="3">
    <location>
        <begin position="354"/>
        <end position="388"/>
    </location>
</feature>
<dbReference type="OrthoDB" id="1929236at2759"/>
<dbReference type="PANTHER" id="PTHR47926:SF372">
    <property type="entry name" value="PENTATRICOPEPTIDE REPEAT-CONTAINING PROTEIN"/>
    <property type="match status" value="1"/>
</dbReference>
<feature type="repeat" description="PPR" evidence="3">
    <location>
        <begin position="48"/>
        <end position="82"/>
    </location>
</feature>
<dbReference type="Gene3D" id="1.25.40.10">
    <property type="entry name" value="Tetratricopeptide repeat domain"/>
    <property type="match status" value="5"/>
</dbReference>
<name>A0A834ZAZ1_TETSI</name>
<feature type="repeat" description="PPR" evidence="3">
    <location>
        <begin position="149"/>
        <end position="183"/>
    </location>
</feature>
<dbReference type="GO" id="GO:0009451">
    <property type="term" value="P:RNA modification"/>
    <property type="evidence" value="ECO:0007669"/>
    <property type="project" value="InterPro"/>
</dbReference>
<dbReference type="NCBIfam" id="TIGR00756">
    <property type="entry name" value="PPR"/>
    <property type="match status" value="3"/>
</dbReference>
<dbReference type="InterPro" id="IPR002885">
    <property type="entry name" value="PPR_rpt"/>
</dbReference>
<dbReference type="FunFam" id="1.25.40.10:FF:000205">
    <property type="entry name" value="Pentatricopeptide repeat-containing protein, mitochondrial"/>
    <property type="match status" value="1"/>
</dbReference>
<evidence type="ECO:0000313" key="5">
    <source>
        <dbReference type="Proteomes" id="UP000655225"/>
    </source>
</evidence>
<dbReference type="PANTHER" id="PTHR47926">
    <property type="entry name" value="PENTATRICOPEPTIDE REPEAT-CONTAINING PROTEIN"/>
    <property type="match status" value="1"/>
</dbReference>
<dbReference type="Pfam" id="PF13041">
    <property type="entry name" value="PPR_2"/>
    <property type="match status" value="5"/>
</dbReference>
<dbReference type="PROSITE" id="PS51375">
    <property type="entry name" value="PPR"/>
    <property type="match status" value="5"/>
</dbReference>
<dbReference type="InterPro" id="IPR046848">
    <property type="entry name" value="E_motif"/>
</dbReference>
<dbReference type="GO" id="GO:0005739">
    <property type="term" value="C:mitochondrion"/>
    <property type="evidence" value="ECO:0007669"/>
    <property type="project" value="UniProtKB-ARBA"/>
</dbReference>